<dbReference type="AlphaFoldDB" id="A0A9X3CTA3"/>
<gene>
    <name evidence="1" type="ORF">MD535_23820</name>
</gene>
<dbReference type="EMBL" id="JAKRRY010000057">
    <property type="protein sequence ID" value="MCW8349023.1"/>
    <property type="molecule type" value="Genomic_DNA"/>
</dbReference>
<proteinExistence type="predicted"/>
<evidence type="ECO:0000313" key="1">
    <source>
        <dbReference type="EMBL" id="MCW8349023.1"/>
    </source>
</evidence>
<name>A0A9X3CTA3_9VIBR</name>
<dbReference type="Proteomes" id="UP001155587">
    <property type="component" value="Unassembled WGS sequence"/>
</dbReference>
<keyword evidence="2" id="KW-1185">Reference proteome</keyword>
<accession>A0A9X3CTA3</accession>
<dbReference type="RefSeq" id="WP_265677672.1">
    <property type="nucleotide sequence ID" value="NZ_JAKRRY010000057.1"/>
</dbReference>
<reference evidence="1" key="1">
    <citation type="submission" date="2022-02" db="EMBL/GenBank/DDBJ databases">
        <title>Vibrio sp. nov, a new bacterium isolated from seawater.</title>
        <authorList>
            <person name="Yuan Y."/>
        </authorList>
    </citation>
    <scope>NUCLEOTIDE SEQUENCE</scope>
    <source>
        <strain evidence="1">ZSDZ65</strain>
    </source>
</reference>
<protein>
    <submittedName>
        <fullName evidence="1">Uncharacterized protein</fullName>
    </submittedName>
</protein>
<evidence type="ECO:0000313" key="2">
    <source>
        <dbReference type="Proteomes" id="UP001155587"/>
    </source>
</evidence>
<comment type="caution">
    <text evidence="1">The sequence shown here is derived from an EMBL/GenBank/DDBJ whole genome shotgun (WGS) entry which is preliminary data.</text>
</comment>
<organism evidence="1 2">
    <name type="scientific">Vibrio qingdaonensis</name>
    <dbReference type="NCBI Taxonomy" id="2829491"/>
    <lineage>
        <taxon>Bacteria</taxon>
        <taxon>Pseudomonadati</taxon>
        <taxon>Pseudomonadota</taxon>
        <taxon>Gammaproteobacteria</taxon>
        <taxon>Vibrionales</taxon>
        <taxon>Vibrionaceae</taxon>
        <taxon>Vibrio</taxon>
    </lineage>
</organism>
<sequence length="99" mass="11128">MSVKSTTHHLVNLQYCLQEHSFLFNSKLLASALSGVMKSQTIRKAEFNSIHGMRNHILNMTNECMKRYRGVDSSLINAACIEIIRDVRSLVAVAKSDGF</sequence>